<dbReference type="Proteomes" id="UP000799770">
    <property type="component" value="Unassembled WGS sequence"/>
</dbReference>
<dbReference type="PANTHER" id="PTHR38790:SF4">
    <property type="entry name" value="2EXR DOMAIN-CONTAINING PROTEIN"/>
    <property type="match status" value="1"/>
</dbReference>
<dbReference type="EMBL" id="ML977340">
    <property type="protein sequence ID" value="KAF2109937.1"/>
    <property type="molecule type" value="Genomic_DNA"/>
</dbReference>
<feature type="region of interest" description="Disordered" evidence="1">
    <location>
        <begin position="23"/>
        <end position="79"/>
    </location>
</feature>
<gene>
    <name evidence="2" type="ORF">BDV96DRAFT_604417</name>
</gene>
<evidence type="ECO:0000256" key="1">
    <source>
        <dbReference type="SAM" id="MobiDB-lite"/>
    </source>
</evidence>
<proteinExistence type="predicted"/>
<organism evidence="2 3">
    <name type="scientific">Lophiotrema nucula</name>
    <dbReference type="NCBI Taxonomy" id="690887"/>
    <lineage>
        <taxon>Eukaryota</taxon>
        <taxon>Fungi</taxon>
        <taxon>Dikarya</taxon>
        <taxon>Ascomycota</taxon>
        <taxon>Pezizomycotina</taxon>
        <taxon>Dothideomycetes</taxon>
        <taxon>Pleosporomycetidae</taxon>
        <taxon>Pleosporales</taxon>
        <taxon>Lophiotremataceae</taxon>
        <taxon>Lophiotrema</taxon>
    </lineage>
</organism>
<reference evidence="2" key="1">
    <citation type="journal article" date="2020" name="Stud. Mycol.">
        <title>101 Dothideomycetes genomes: a test case for predicting lifestyles and emergence of pathogens.</title>
        <authorList>
            <person name="Haridas S."/>
            <person name="Albert R."/>
            <person name="Binder M."/>
            <person name="Bloem J."/>
            <person name="Labutti K."/>
            <person name="Salamov A."/>
            <person name="Andreopoulos B."/>
            <person name="Baker S."/>
            <person name="Barry K."/>
            <person name="Bills G."/>
            <person name="Bluhm B."/>
            <person name="Cannon C."/>
            <person name="Castanera R."/>
            <person name="Culley D."/>
            <person name="Daum C."/>
            <person name="Ezra D."/>
            <person name="Gonzalez J."/>
            <person name="Henrissat B."/>
            <person name="Kuo A."/>
            <person name="Liang C."/>
            <person name="Lipzen A."/>
            <person name="Lutzoni F."/>
            <person name="Magnuson J."/>
            <person name="Mondo S."/>
            <person name="Nolan M."/>
            <person name="Ohm R."/>
            <person name="Pangilinan J."/>
            <person name="Park H.-J."/>
            <person name="Ramirez L."/>
            <person name="Alfaro M."/>
            <person name="Sun H."/>
            <person name="Tritt A."/>
            <person name="Yoshinaga Y."/>
            <person name="Zwiers L.-H."/>
            <person name="Turgeon B."/>
            <person name="Goodwin S."/>
            <person name="Spatafora J."/>
            <person name="Crous P."/>
            <person name="Grigoriev I."/>
        </authorList>
    </citation>
    <scope>NUCLEOTIDE SEQUENCE</scope>
    <source>
        <strain evidence="2">CBS 627.86</strain>
    </source>
</reference>
<accession>A0A6A5YTT9</accession>
<protein>
    <submittedName>
        <fullName evidence="2">Uncharacterized protein</fullName>
    </submittedName>
</protein>
<dbReference type="AlphaFoldDB" id="A0A6A5YTT9"/>
<evidence type="ECO:0000313" key="2">
    <source>
        <dbReference type="EMBL" id="KAF2109937.1"/>
    </source>
</evidence>
<keyword evidence="3" id="KW-1185">Reference proteome</keyword>
<name>A0A6A5YTT9_9PLEO</name>
<evidence type="ECO:0000313" key="3">
    <source>
        <dbReference type="Proteomes" id="UP000799770"/>
    </source>
</evidence>
<dbReference type="OrthoDB" id="5413827at2759"/>
<sequence length="310" mass="35541">MHTDRTTHGKGFDQSDARDHWAASHHFVRGVGKQSVDRSQQQPIQQEFRKTRTSLPRAVKAPYRARPRPRPTPKPAFRRPLDILSKDLAEGTKEAQLWTHNQVASPLLRLPAELRMRIYDFLYPKGGTILIEELKDHAGKSLGFGCRICEASTDPWRARGKREDKMNPNSDSLTPFTTSMTLLNGVCRQLYRETALLPYARNSWGPGDGEIALWNSHTSFSSYVVVQKRLPLPHRKAIRILVDSGRCETNQTTLQALPGLLRIYRHGWSVSMRNHGLLTSAVKRRKNGKRYTVFTKFPVSIEDFYQIWRA</sequence>
<dbReference type="PANTHER" id="PTHR38790">
    <property type="entry name" value="2EXR DOMAIN-CONTAINING PROTEIN-RELATED"/>
    <property type="match status" value="1"/>
</dbReference>